<evidence type="ECO:0000313" key="2">
    <source>
        <dbReference type="EMBL" id="GBP18108.1"/>
    </source>
</evidence>
<name>A0A4C1TW17_EUMVA</name>
<evidence type="ECO:0000256" key="1">
    <source>
        <dbReference type="SAM" id="MobiDB-lite"/>
    </source>
</evidence>
<proteinExistence type="predicted"/>
<dbReference type="AlphaFoldDB" id="A0A4C1TW17"/>
<evidence type="ECO:0000313" key="3">
    <source>
        <dbReference type="Proteomes" id="UP000299102"/>
    </source>
</evidence>
<dbReference type="EMBL" id="BGZK01000093">
    <property type="protein sequence ID" value="GBP18108.1"/>
    <property type="molecule type" value="Genomic_DNA"/>
</dbReference>
<sequence length="188" mass="20816">MNQLSAERRERHPPTATARDELLSAAGAPPAGGRRGRPAIVEPLRGRPDPGPGAVGGRNFFSSSRRPTLGWFTSGAALHAKCSLPYNPLQVRLVFEMTKSFVKYKCNRDRRQSLQQCRPSFSERLVEPAGAVPRGAIRHRCRSVMHPLPSHGYGRKKDFIVFSHAKSLATPPTGACCFYTMRYSSRVL</sequence>
<dbReference type="Proteomes" id="UP000299102">
    <property type="component" value="Unassembled WGS sequence"/>
</dbReference>
<feature type="compositionally biased region" description="Basic and acidic residues" evidence="1">
    <location>
        <begin position="1"/>
        <end position="22"/>
    </location>
</feature>
<protein>
    <submittedName>
        <fullName evidence="2">Uncharacterized protein</fullName>
    </submittedName>
</protein>
<organism evidence="2 3">
    <name type="scientific">Eumeta variegata</name>
    <name type="common">Bagworm moth</name>
    <name type="synonym">Eumeta japonica</name>
    <dbReference type="NCBI Taxonomy" id="151549"/>
    <lineage>
        <taxon>Eukaryota</taxon>
        <taxon>Metazoa</taxon>
        <taxon>Ecdysozoa</taxon>
        <taxon>Arthropoda</taxon>
        <taxon>Hexapoda</taxon>
        <taxon>Insecta</taxon>
        <taxon>Pterygota</taxon>
        <taxon>Neoptera</taxon>
        <taxon>Endopterygota</taxon>
        <taxon>Lepidoptera</taxon>
        <taxon>Glossata</taxon>
        <taxon>Ditrysia</taxon>
        <taxon>Tineoidea</taxon>
        <taxon>Psychidae</taxon>
        <taxon>Oiketicinae</taxon>
        <taxon>Eumeta</taxon>
    </lineage>
</organism>
<gene>
    <name evidence="2" type="ORF">EVAR_12887_1</name>
</gene>
<accession>A0A4C1TW17</accession>
<comment type="caution">
    <text evidence="2">The sequence shown here is derived from an EMBL/GenBank/DDBJ whole genome shotgun (WGS) entry which is preliminary data.</text>
</comment>
<feature type="region of interest" description="Disordered" evidence="1">
    <location>
        <begin position="1"/>
        <end position="60"/>
    </location>
</feature>
<keyword evidence="3" id="KW-1185">Reference proteome</keyword>
<reference evidence="2 3" key="1">
    <citation type="journal article" date="2019" name="Commun. Biol.">
        <title>The bagworm genome reveals a unique fibroin gene that provides high tensile strength.</title>
        <authorList>
            <person name="Kono N."/>
            <person name="Nakamura H."/>
            <person name="Ohtoshi R."/>
            <person name="Tomita M."/>
            <person name="Numata K."/>
            <person name="Arakawa K."/>
        </authorList>
    </citation>
    <scope>NUCLEOTIDE SEQUENCE [LARGE SCALE GENOMIC DNA]</scope>
</reference>